<name>A0ABW4V6D5_9MICO</name>
<dbReference type="RefSeq" id="WP_377196143.1">
    <property type="nucleotide sequence ID" value="NZ_JBHUHF010000001.1"/>
</dbReference>
<keyword evidence="2" id="KW-1185">Reference proteome</keyword>
<organism evidence="1 2">
    <name type="scientific">Promicromonospora aerolata</name>
    <dbReference type="NCBI Taxonomy" id="195749"/>
    <lineage>
        <taxon>Bacteria</taxon>
        <taxon>Bacillati</taxon>
        <taxon>Actinomycetota</taxon>
        <taxon>Actinomycetes</taxon>
        <taxon>Micrococcales</taxon>
        <taxon>Promicromonosporaceae</taxon>
        <taxon>Promicromonospora</taxon>
    </lineage>
</organism>
<proteinExistence type="predicted"/>
<gene>
    <name evidence="1" type="ORF">ACFSL2_01565</name>
</gene>
<protein>
    <submittedName>
        <fullName evidence="1">Uncharacterized protein</fullName>
    </submittedName>
</protein>
<evidence type="ECO:0000313" key="1">
    <source>
        <dbReference type="EMBL" id="MFD2024192.1"/>
    </source>
</evidence>
<sequence length="351" mass="38326">MFSDDVDADIRKMLADPSFKHREAAQHALAFRRTADVAELVALLDDPHPCATVDLLFAAAGSKRTWLNWVPMPTEAICNIGNEIGARLAKGEELTIKDLGLSASEPPSALAAFWKVAGPVKVGIGAFPLPDIRAQLRPGTYAAWRWIGEVPVPVVTTPSDEAVRVLHEVGGEPWPSLLCGYLQAAPLGERPLADLLGLLGHVSDPPATPRWDYLASSTPTYWHRLAQAWICLGILHHAPEEPWAASTRRQVLVDLAFGVEDWVSDAALFALVTIAFREPGLRVEVHDLVRSRLEAAVAAADGRVVTILEPLSELMLITPGCDNDDRALATACLAAPEATEKPRKRPWWRRR</sequence>
<accession>A0ABW4V6D5</accession>
<comment type="caution">
    <text evidence="1">The sequence shown here is derived from an EMBL/GenBank/DDBJ whole genome shotgun (WGS) entry which is preliminary data.</text>
</comment>
<dbReference type="Proteomes" id="UP001597338">
    <property type="component" value="Unassembled WGS sequence"/>
</dbReference>
<evidence type="ECO:0000313" key="2">
    <source>
        <dbReference type="Proteomes" id="UP001597338"/>
    </source>
</evidence>
<reference evidence="2" key="1">
    <citation type="journal article" date="2019" name="Int. J. Syst. Evol. Microbiol.">
        <title>The Global Catalogue of Microorganisms (GCM) 10K type strain sequencing project: providing services to taxonomists for standard genome sequencing and annotation.</title>
        <authorList>
            <consortium name="The Broad Institute Genomics Platform"/>
            <consortium name="The Broad Institute Genome Sequencing Center for Infectious Disease"/>
            <person name="Wu L."/>
            <person name="Ma J."/>
        </authorList>
    </citation>
    <scope>NUCLEOTIDE SEQUENCE [LARGE SCALE GENOMIC DNA]</scope>
    <source>
        <strain evidence="2">CCM 7043</strain>
    </source>
</reference>
<dbReference type="EMBL" id="JBHUHF010000001">
    <property type="protein sequence ID" value="MFD2024192.1"/>
    <property type="molecule type" value="Genomic_DNA"/>
</dbReference>